<dbReference type="EMBL" id="JAVXUP010001318">
    <property type="protein sequence ID" value="KAK3013170.1"/>
    <property type="molecule type" value="Genomic_DNA"/>
</dbReference>
<keyword evidence="10" id="KW-1185">Reference proteome</keyword>
<proteinExistence type="inferred from homology"/>
<accession>A0AA89AS96</accession>
<comment type="similarity">
    <text evidence="3">Belongs to the INCENP family.</text>
</comment>
<evidence type="ECO:0000313" key="10">
    <source>
        <dbReference type="Proteomes" id="UP001188597"/>
    </source>
</evidence>
<feature type="compositionally biased region" description="Polar residues" evidence="7">
    <location>
        <begin position="242"/>
        <end position="273"/>
    </location>
</feature>
<feature type="compositionally biased region" description="Basic residues" evidence="7">
    <location>
        <begin position="1143"/>
        <end position="1155"/>
    </location>
</feature>
<evidence type="ECO:0000256" key="3">
    <source>
        <dbReference type="ARBA" id="ARBA00010042"/>
    </source>
</evidence>
<evidence type="ECO:0000313" key="9">
    <source>
        <dbReference type="EMBL" id="KAK3013170.1"/>
    </source>
</evidence>
<feature type="compositionally biased region" description="Acidic residues" evidence="7">
    <location>
        <begin position="1440"/>
        <end position="1449"/>
    </location>
</feature>
<feature type="compositionally biased region" description="Polar residues" evidence="7">
    <location>
        <begin position="828"/>
        <end position="847"/>
    </location>
</feature>
<feature type="region of interest" description="Disordered" evidence="7">
    <location>
        <begin position="828"/>
        <end position="852"/>
    </location>
</feature>
<dbReference type="GO" id="GO:0005819">
    <property type="term" value="C:spindle"/>
    <property type="evidence" value="ECO:0007669"/>
    <property type="project" value="UniProtKB-SubCell"/>
</dbReference>
<sequence>MTTVEKLFVQIFERKNSIVEQVKQQTDLYSQHLASKLLVDGIAPPPWLWNPNPHSQPSDPKELNKEELISELLLPHPRPKVPYSSGFGFLYNIPVLTENNQELPDGLCMEAHASNHIPHADDGPTTVPDCRNDDMGCALNRVSEQEFSVTSPQDQTEVQISNIYSAADHSLAKIQRSKSRQRALKLRSSAKASDEGGVCVENGMIFSLSGNLSFQPVDHVNELSTLAKTSSINGLREAKRGYQSNENASSNYSGRVTRSRTSCHQPNYVNSSFKLDRSPKTAKNDGRAIIQSKDYSQQHPNHVNEVMEVVNRPDVTGENHGVQEATTGNWGDEEQGRRVCCSRLAPSSNCTPTSENEFSNLEASLGAAKADKGMLAQSIGRKTRSQPKDPYHVNEVMDVVNRPDVAGENHGVQEATTGNWRDEENGRNVYCYRLAQYSGSMPTSANEFPKLKASLANAKVDSGMLALGRKRRSQTICSTAVKSKPVVSSSHPATRSRSCVSEGFALENLLNVSKSNAPQDTLGSQVAAPSADRQEGSTEIVVATEPVIDGPVQAPPLCPRSISNCAFRRIGSESLLSRSPSYNRIVVKPKQLDFYDMEECNLEISSSPTYNKRLERSFEIAYFTSLEPAASLSKVTSENHSTTFVEQSLVKGKVSIQAESDRTEANVECVEDEINKHGNDINKNSMLQNKKNESEPDMQNSLVLHDANVTLDVQKSSDVEIYQVKYHLTKGCQSPAELQIEEGLGLEERTKDAVSSSMFERKQLGQYNSSSLTKVADGDSEGCLVEDVGPANQASNILDPRRWNGQDDEHFLQDDLTHTERTLRQRKSYLSESKSPLSDHSGGSSYNDELGLSGPDGTLPVFEGFLLDAQNENGGLGDLGDGINFGKLDHPSTTVECNSILERIGRSLSMNTPQSHFLSTLKMHRNQDLYQSVPNGLLEHVDMRSMWSLNGGANKSTSYRCVDRDNSAFQGLPYSDCLPYSCAQFGWNSRNPYTSPVGNFWERLSLKSSSSEKRLSFNPELTCFPIEEDPITSEESENADEEADKVKEGINLKAINSLEKSELHAEVTEASLNPPLSVSAVEKLPDRGSLDLTRTCDNREPLAEITEVCLNPSASFSAAQNIPDRSSLDSVNTDGSFTGTHNMVKRKLRSNHLNKRSMNEGKENQILSIGANGFKKANASLHNRKPKLSSKTSLMRGGQRLLEKESKCNNIVSNISSFIPLVQQKQAAAVCTGKRDIKVRALEAAEAAKRREEQKVNARKLKKQVLQFERARVEQENLKQKELNKKKKEEEQKKKDENVIARKRLREEEERKEKERKRKRMEEVRRPQKVQEEKVRARKLEKEKQCGNMDEKFNSRKESANGSGEHLKLAKANDNLKMAETELKTAGTSRNEQRQACTVIENRVDNQKEMSMLEKSAPNGDTVTETSLEKSYDISPYQCSDDEEDEEGDLPTQKFIPSWASKNNVSLALSLQMVDPDVIFPRDSFCSMDEGHQSHLCGDKCLRFPLPSTGNGYLSERVD</sequence>
<feature type="compositionally biased region" description="Basic and acidic residues" evidence="7">
    <location>
        <begin position="274"/>
        <end position="284"/>
    </location>
</feature>
<feature type="region of interest" description="Disordered" evidence="7">
    <location>
        <begin position="1408"/>
        <end position="1450"/>
    </location>
</feature>
<keyword evidence="4" id="KW-0963">Cytoplasm</keyword>
<dbReference type="GO" id="GO:0005634">
    <property type="term" value="C:nucleus"/>
    <property type="evidence" value="ECO:0007669"/>
    <property type="project" value="UniProtKB-SubCell"/>
</dbReference>
<dbReference type="Proteomes" id="UP001188597">
    <property type="component" value="Unassembled WGS sequence"/>
</dbReference>
<dbReference type="Pfam" id="PF03941">
    <property type="entry name" value="INCENP_ARK-bind"/>
    <property type="match status" value="1"/>
</dbReference>
<feature type="compositionally biased region" description="Basic and acidic residues" evidence="7">
    <location>
        <begin position="1320"/>
        <end position="1359"/>
    </location>
</feature>
<dbReference type="InterPro" id="IPR050875">
    <property type="entry name" value="Troponin_I"/>
</dbReference>
<keyword evidence="5" id="KW-0206">Cytoskeleton</keyword>
<protein>
    <recommendedName>
        <fullName evidence="8">Inner centromere protein ARK-binding domain-containing protein</fullName>
    </recommendedName>
</protein>
<dbReference type="PANTHER" id="PTHR13738:SF1">
    <property type="entry name" value="TROPONIN I"/>
    <property type="match status" value="1"/>
</dbReference>
<comment type="caution">
    <text evidence="9">The sequence shown here is derived from an EMBL/GenBank/DDBJ whole genome shotgun (WGS) entry which is preliminary data.</text>
</comment>
<feature type="region of interest" description="Disordered" evidence="7">
    <location>
        <begin position="1135"/>
        <end position="1161"/>
    </location>
</feature>
<name>A0AA89AS96_9ASTE</name>
<evidence type="ECO:0000256" key="7">
    <source>
        <dbReference type="SAM" id="MobiDB-lite"/>
    </source>
</evidence>
<evidence type="ECO:0000256" key="4">
    <source>
        <dbReference type="ARBA" id="ARBA00022490"/>
    </source>
</evidence>
<dbReference type="InterPro" id="IPR005635">
    <property type="entry name" value="Inner_centromere_prot_ARK-bd"/>
</dbReference>
<dbReference type="PANTHER" id="PTHR13738">
    <property type="entry name" value="TROPONIN I"/>
    <property type="match status" value="1"/>
</dbReference>
<organism evidence="9 10">
    <name type="scientific">Escallonia herrerae</name>
    <dbReference type="NCBI Taxonomy" id="1293975"/>
    <lineage>
        <taxon>Eukaryota</taxon>
        <taxon>Viridiplantae</taxon>
        <taxon>Streptophyta</taxon>
        <taxon>Embryophyta</taxon>
        <taxon>Tracheophyta</taxon>
        <taxon>Spermatophyta</taxon>
        <taxon>Magnoliopsida</taxon>
        <taxon>eudicotyledons</taxon>
        <taxon>Gunneridae</taxon>
        <taxon>Pentapetalae</taxon>
        <taxon>asterids</taxon>
        <taxon>campanulids</taxon>
        <taxon>Escalloniales</taxon>
        <taxon>Escalloniaceae</taxon>
        <taxon>Escallonia</taxon>
    </lineage>
</organism>
<feature type="region of interest" description="Disordered" evidence="7">
    <location>
        <begin position="1308"/>
        <end position="1364"/>
    </location>
</feature>
<evidence type="ECO:0000256" key="5">
    <source>
        <dbReference type="ARBA" id="ARBA00023212"/>
    </source>
</evidence>
<evidence type="ECO:0000259" key="8">
    <source>
        <dbReference type="Pfam" id="PF03941"/>
    </source>
</evidence>
<evidence type="ECO:0000256" key="6">
    <source>
        <dbReference type="ARBA" id="ARBA00023242"/>
    </source>
</evidence>
<evidence type="ECO:0000256" key="2">
    <source>
        <dbReference type="ARBA" id="ARBA00004186"/>
    </source>
</evidence>
<feature type="region of interest" description="Disordered" evidence="7">
    <location>
        <begin position="516"/>
        <end position="535"/>
    </location>
</feature>
<comment type="subcellular location">
    <subcellularLocation>
        <location evidence="2">Cytoplasm</location>
        <location evidence="2">Cytoskeleton</location>
        <location evidence="2">Spindle</location>
    </subcellularLocation>
    <subcellularLocation>
        <location evidence="1">Nucleus</location>
    </subcellularLocation>
</comment>
<keyword evidence="6" id="KW-0539">Nucleus</keyword>
<gene>
    <name evidence="9" type="ORF">RJ639_007889</name>
</gene>
<feature type="region of interest" description="Disordered" evidence="7">
    <location>
        <begin position="240"/>
        <end position="284"/>
    </location>
</feature>
<reference evidence="9" key="1">
    <citation type="submission" date="2022-12" db="EMBL/GenBank/DDBJ databases">
        <title>Draft genome assemblies for two species of Escallonia (Escalloniales).</title>
        <authorList>
            <person name="Chanderbali A."/>
            <person name="Dervinis C."/>
            <person name="Anghel I."/>
            <person name="Soltis D."/>
            <person name="Soltis P."/>
            <person name="Zapata F."/>
        </authorList>
    </citation>
    <scope>NUCLEOTIDE SEQUENCE</scope>
    <source>
        <strain evidence="9">UCBG64.0493</strain>
        <tissue evidence="9">Leaf</tissue>
    </source>
</reference>
<evidence type="ECO:0000256" key="1">
    <source>
        <dbReference type="ARBA" id="ARBA00004123"/>
    </source>
</evidence>
<feature type="domain" description="Inner centromere protein ARK-binding" evidence="8">
    <location>
        <begin position="1440"/>
        <end position="1490"/>
    </location>
</feature>